<dbReference type="InterPro" id="IPR005835">
    <property type="entry name" value="NTP_transferase_dom"/>
</dbReference>
<evidence type="ECO:0000256" key="3">
    <source>
        <dbReference type="ARBA" id="ARBA00012461"/>
    </source>
</evidence>
<evidence type="ECO:0000256" key="4">
    <source>
        <dbReference type="ARBA" id="ARBA00022679"/>
    </source>
</evidence>
<keyword evidence="6" id="KW-0479">Metal-binding</keyword>
<dbReference type="GO" id="GO:0008879">
    <property type="term" value="F:glucose-1-phosphate thymidylyltransferase activity"/>
    <property type="evidence" value="ECO:0007669"/>
    <property type="project" value="UniProtKB-EC"/>
</dbReference>
<feature type="domain" description="Nucleotidyl transferase" evidence="9">
    <location>
        <begin position="2"/>
        <end position="235"/>
    </location>
</feature>
<keyword evidence="11" id="KW-1185">Reference proteome</keyword>
<dbReference type="OrthoDB" id="15372at2157"/>
<comment type="catalytic activity">
    <reaction evidence="8">
        <text>dTTP + alpha-D-glucose 1-phosphate + H(+) = dTDP-alpha-D-glucose + diphosphate</text>
        <dbReference type="Rhea" id="RHEA:15225"/>
        <dbReference type="ChEBI" id="CHEBI:15378"/>
        <dbReference type="ChEBI" id="CHEBI:33019"/>
        <dbReference type="ChEBI" id="CHEBI:37568"/>
        <dbReference type="ChEBI" id="CHEBI:57477"/>
        <dbReference type="ChEBI" id="CHEBI:58601"/>
        <dbReference type="EC" id="2.7.7.24"/>
    </reaction>
</comment>
<evidence type="ECO:0000256" key="2">
    <source>
        <dbReference type="ARBA" id="ARBA00010480"/>
    </source>
</evidence>
<dbReference type="SUPFAM" id="SSF53448">
    <property type="entry name" value="Nucleotide-diphospho-sugar transferases"/>
    <property type="match status" value="1"/>
</dbReference>
<protein>
    <recommendedName>
        <fullName evidence="3">glucose-1-phosphate thymidylyltransferase</fullName>
        <ecNumber evidence="3">2.7.7.24</ecNumber>
    </recommendedName>
</protein>
<dbReference type="EMBL" id="CM001436">
    <property type="protein sequence ID" value="EHQ35443.1"/>
    <property type="molecule type" value="Genomic_DNA"/>
</dbReference>
<gene>
    <name evidence="10" type="ORF">Metlim_1334</name>
</gene>
<dbReference type="InterPro" id="IPR029044">
    <property type="entry name" value="Nucleotide-diphossugar_trans"/>
</dbReference>
<dbReference type="GO" id="GO:0046872">
    <property type="term" value="F:metal ion binding"/>
    <property type="evidence" value="ECO:0007669"/>
    <property type="project" value="UniProtKB-KW"/>
</dbReference>
<evidence type="ECO:0000313" key="10">
    <source>
        <dbReference type="EMBL" id="EHQ35443.1"/>
    </source>
</evidence>
<keyword evidence="7" id="KW-0460">Magnesium</keyword>
<dbReference type="AlphaFoldDB" id="H1Z1X6"/>
<comment type="similarity">
    <text evidence="2">Belongs to the glucose-1-phosphate thymidylyltransferase family.</text>
</comment>
<dbReference type="Gene3D" id="3.90.550.10">
    <property type="entry name" value="Spore Coat Polysaccharide Biosynthesis Protein SpsA, Chain A"/>
    <property type="match status" value="1"/>
</dbReference>
<comment type="cofactor">
    <cofactor evidence="1">
        <name>Mg(2+)</name>
        <dbReference type="ChEBI" id="CHEBI:18420"/>
    </cofactor>
</comment>
<reference evidence="10 11" key="1">
    <citation type="submission" date="2011-10" db="EMBL/GenBank/DDBJ databases">
        <title>The Improved High-Quality Draft genome of Methanoplanus limicola DSM 2279.</title>
        <authorList>
            <consortium name="US DOE Joint Genome Institute (JGI-PGF)"/>
            <person name="Lucas S."/>
            <person name="Copeland A."/>
            <person name="Lapidus A."/>
            <person name="Glavina del Rio T."/>
            <person name="Dalin E."/>
            <person name="Tice H."/>
            <person name="Bruce D."/>
            <person name="Goodwin L."/>
            <person name="Pitluck S."/>
            <person name="Peters L."/>
            <person name="Mikhailova N."/>
            <person name="Lu M."/>
            <person name="Kyrpides N."/>
            <person name="Mavromatis K."/>
            <person name="Ivanova N."/>
            <person name="Markowitz V."/>
            <person name="Cheng J.-F."/>
            <person name="Hugenholtz P."/>
            <person name="Woyke T."/>
            <person name="Wu D."/>
            <person name="Wirth R."/>
            <person name="Brambilla E.-M."/>
            <person name="Klenk H.-P."/>
            <person name="Eisen J.A."/>
        </authorList>
    </citation>
    <scope>NUCLEOTIDE SEQUENCE [LARGE SCALE GENOMIC DNA]</scope>
    <source>
        <strain evidence="10 11">DSM 2279</strain>
    </source>
</reference>
<keyword evidence="4 10" id="KW-0808">Transferase</keyword>
<sequence length="252" mass="27534">MKGIILAGGTGTRLAPLTKVTNKHLLPVGREPMIFNPIRQLISAEIKDILVITSKEHMGDIVQLLGSGAEFGCSFTFKVQESAGGIAHALALAEGFSNGGRITVILGDNILTHSIKSHVDEYLKKESGAYVLIKKVGDPERYGVAALDEQKKMIIKIEEKPSKPESDYAVIGVYMYDSDVFSIIRTIKPSTRGELEISSVNNEYIARGKLQYGVVNGGWTDAGTFESLQYANSLLLEVKNNIFTEKNNENTI</sequence>
<dbReference type="InParanoid" id="H1Z1X6"/>
<proteinExistence type="inferred from homology"/>
<evidence type="ECO:0000256" key="7">
    <source>
        <dbReference type="ARBA" id="ARBA00022842"/>
    </source>
</evidence>
<dbReference type="PANTHER" id="PTHR43532:SF1">
    <property type="entry name" value="GLUCOSE-1-PHOSPHATE THYMIDYLYLTRANSFERASE 1"/>
    <property type="match status" value="1"/>
</dbReference>
<dbReference type="PATRIC" id="fig|937775.9.peg.1517"/>
<name>H1Z1X6_9EURY</name>
<organism evidence="10 11">
    <name type="scientific">Methanoplanus limicola DSM 2279</name>
    <dbReference type="NCBI Taxonomy" id="937775"/>
    <lineage>
        <taxon>Archaea</taxon>
        <taxon>Methanobacteriati</taxon>
        <taxon>Methanobacteriota</taxon>
        <taxon>Stenosarchaea group</taxon>
        <taxon>Methanomicrobia</taxon>
        <taxon>Methanomicrobiales</taxon>
        <taxon>Methanomicrobiaceae</taxon>
        <taxon>Methanoplanus</taxon>
    </lineage>
</organism>
<dbReference type="Pfam" id="PF00483">
    <property type="entry name" value="NTP_transferase"/>
    <property type="match status" value="1"/>
</dbReference>
<dbReference type="EC" id="2.7.7.24" evidence="3"/>
<dbReference type="HOGENOM" id="CLU_029499_9_0_2"/>
<keyword evidence="5 10" id="KW-0548">Nucleotidyltransferase</keyword>
<dbReference type="STRING" id="937775.Metlim_1334"/>
<accession>H1Z1X6</accession>
<evidence type="ECO:0000259" key="9">
    <source>
        <dbReference type="Pfam" id="PF00483"/>
    </source>
</evidence>
<dbReference type="PANTHER" id="PTHR43532">
    <property type="entry name" value="GLUCOSE-1-PHOSPHATE THYMIDYLYLTRANSFERASE"/>
    <property type="match status" value="1"/>
</dbReference>
<dbReference type="Proteomes" id="UP000005741">
    <property type="component" value="Chromosome"/>
</dbReference>
<evidence type="ECO:0000313" key="11">
    <source>
        <dbReference type="Proteomes" id="UP000005741"/>
    </source>
</evidence>
<dbReference type="RefSeq" id="WP_004077196.1">
    <property type="nucleotide sequence ID" value="NZ_CM001436.1"/>
</dbReference>
<evidence type="ECO:0000256" key="8">
    <source>
        <dbReference type="ARBA" id="ARBA00049336"/>
    </source>
</evidence>
<dbReference type="InterPro" id="IPR005907">
    <property type="entry name" value="G1P_thy_trans_s"/>
</dbReference>
<evidence type="ECO:0000256" key="1">
    <source>
        <dbReference type="ARBA" id="ARBA00001946"/>
    </source>
</evidence>
<evidence type="ECO:0000256" key="5">
    <source>
        <dbReference type="ARBA" id="ARBA00022695"/>
    </source>
</evidence>
<evidence type="ECO:0000256" key="6">
    <source>
        <dbReference type="ARBA" id="ARBA00022723"/>
    </source>
</evidence>